<dbReference type="CDD" id="cd05233">
    <property type="entry name" value="SDR_c"/>
    <property type="match status" value="1"/>
</dbReference>
<dbReference type="Proteomes" id="UP000269041">
    <property type="component" value="Unassembled WGS sequence"/>
</dbReference>
<dbReference type="SUPFAM" id="SSF51735">
    <property type="entry name" value="NAD(P)-binding Rossmann-fold domains"/>
    <property type="match status" value="1"/>
</dbReference>
<evidence type="ECO:0000256" key="7">
    <source>
        <dbReference type="ARBA" id="ARBA00048508"/>
    </source>
</evidence>
<reference evidence="8 9" key="1">
    <citation type="submission" date="2018-12" db="EMBL/GenBank/DDBJ databases">
        <title>Genomic taxonomy of the Vibrionaceae family.</title>
        <authorList>
            <person name="Gomez-Gil B."/>
            <person name="Enciso-Ibarra K."/>
        </authorList>
    </citation>
    <scope>NUCLEOTIDE SEQUENCE [LARGE SCALE GENOMIC DNA]</scope>
    <source>
        <strain evidence="8 9">CAIM 594</strain>
    </source>
</reference>
<evidence type="ECO:0000256" key="1">
    <source>
        <dbReference type="ARBA" id="ARBA00002607"/>
    </source>
</evidence>
<dbReference type="Pfam" id="PF13561">
    <property type="entry name" value="adh_short_C2"/>
    <property type="match status" value="1"/>
</dbReference>
<evidence type="ECO:0000256" key="6">
    <source>
        <dbReference type="ARBA" id="ARBA00029899"/>
    </source>
</evidence>
<comment type="function">
    <text evidence="1">Catalyzes the NADPH-dependent reduction of beta-ketoacyl-ACP substrates to beta-hydroxyacyl-ACP products, the first reductive step in the elongation cycle of fatty acid biosynthesis.</text>
</comment>
<gene>
    <name evidence="8" type="ORF">EJA03_12950</name>
</gene>
<comment type="caution">
    <text evidence="8">The sequence shown here is derived from an EMBL/GenBank/DDBJ whole genome shotgun (WGS) entry which is preliminary data.</text>
</comment>
<dbReference type="EMBL" id="RSFA01000059">
    <property type="protein sequence ID" value="RSD30600.1"/>
    <property type="molecule type" value="Genomic_DNA"/>
</dbReference>
<dbReference type="PRINTS" id="PR00080">
    <property type="entry name" value="SDRFAMILY"/>
</dbReference>
<dbReference type="InterPro" id="IPR002347">
    <property type="entry name" value="SDR_fam"/>
</dbReference>
<evidence type="ECO:0000256" key="4">
    <source>
        <dbReference type="ARBA" id="ARBA00022857"/>
    </source>
</evidence>
<evidence type="ECO:0000256" key="2">
    <source>
        <dbReference type="ARBA" id="ARBA00006484"/>
    </source>
</evidence>
<dbReference type="InterPro" id="IPR036291">
    <property type="entry name" value="NAD(P)-bd_dom_sf"/>
</dbReference>
<comment type="similarity">
    <text evidence="2">Belongs to the short-chain dehydrogenases/reductases (SDR) family.</text>
</comment>
<dbReference type="RefSeq" id="WP_125322165.1">
    <property type="nucleotide sequence ID" value="NZ_AP024889.1"/>
</dbReference>
<dbReference type="PRINTS" id="PR00081">
    <property type="entry name" value="GDHRDH"/>
</dbReference>
<dbReference type="PANTHER" id="PTHR48107:SF7">
    <property type="entry name" value="RE15974P"/>
    <property type="match status" value="1"/>
</dbReference>
<sequence>MNNAKVVIITGGGRGIGAATARLFTRYGYAVCINYKANSDAANTLAKEINASGGHCIAVQADVSKESNVCRLFEVVDEELGSLTVLVNNAGMLHRQMRLDEMNAERINTILTNNVTSYFLCCREAVKRMSTYHGGAGGVIVNVSSTAARTGSPNEYIDYAASKGAIDTLTKGLSLEVAKEGVRVNCVRPGLIYTQMHADGGESQRVDRLKSNIPMQRGGLPEEVAEAIYWLASEKSSFSTGNYLDLAGGL</sequence>
<evidence type="ECO:0000256" key="3">
    <source>
        <dbReference type="ARBA" id="ARBA00017650"/>
    </source>
</evidence>
<keyword evidence="4" id="KW-0521">NADP</keyword>
<evidence type="ECO:0000256" key="5">
    <source>
        <dbReference type="ARBA" id="ARBA00023002"/>
    </source>
</evidence>
<proteinExistence type="inferred from homology"/>
<name>A0A3R9FL65_9VIBR</name>
<dbReference type="AlphaFoldDB" id="A0A3R9FL65"/>
<dbReference type="Gene3D" id="3.40.50.720">
    <property type="entry name" value="NAD(P)-binding Rossmann-like Domain"/>
    <property type="match status" value="1"/>
</dbReference>
<dbReference type="FunFam" id="3.40.50.720:FF:000115">
    <property type="entry name" value="3-oxoacyl-[acyl-carrier-protein] reductase FabG"/>
    <property type="match status" value="1"/>
</dbReference>
<dbReference type="NCBIfam" id="NF004777">
    <property type="entry name" value="PRK06123.1"/>
    <property type="match status" value="1"/>
</dbReference>
<dbReference type="GO" id="GO:0004316">
    <property type="term" value="F:3-oxoacyl-[acyl-carrier-protein] reductase (NADPH) activity"/>
    <property type="evidence" value="ECO:0007669"/>
    <property type="project" value="UniProtKB-EC"/>
</dbReference>
<protein>
    <recommendedName>
        <fullName evidence="3">3-oxoacyl-[acyl-carrier-protein] reductase FabG</fullName>
    </recommendedName>
    <alternativeName>
        <fullName evidence="6">Beta-ketoacyl-ACP reductase</fullName>
    </alternativeName>
</protein>
<accession>A0A3R9FL65</accession>
<dbReference type="OrthoDB" id="20590at2"/>
<keyword evidence="9" id="KW-1185">Reference proteome</keyword>
<keyword evidence="5" id="KW-0560">Oxidoreductase</keyword>
<evidence type="ECO:0000313" key="8">
    <source>
        <dbReference type="EMBL" id="RSD30600.1"/>
    </source>
</evidence>
<organism evidence="8 9">
    <name type="scientific">Vibrio pectenicida</name>
    <dbReference type="NCBI Taxonomy" id="62763"/>
    <lineage>
        <taxon>Bacteria</taxon>
        <taxon>Pseudomonadati</taxon>
        <taxon>Pseudomonadota</taxon>
        <taxon>Gammaproteobacteria</taxon>
        <taxon>Vibrionales</taxon>
        <taxon>Vibrionaceae</taxon>
        <taxon>Vibrio</taxon>
    </lineage>
</organism>
<comment type="catalytic activity">
    <reaction evidence="7">
        <text>a (3R)-hydroxyacyl-[ACP] + NADP(+) = a 3-oxoacyl-[ACP] + NADPH + H(+)</text>
        <dbReference type="Rhea" id="RHEA:17397"/>
        <dbReference type="Rhea" id="RHEA-COMP:9916"/>
        <dbReference type="Rhea" id="RHEA-COMP:9945"/>
        <dbReference type="ChEBI" id="CHEBI:15378"/>
        <dbReference type="ChEBI" id="CHEBI:57783"/>
        <dbReference type="ChEBI" id="CHEBI:58349"/>
        <dbReference type="ChEBI" id="CHEBI:78776"/>
        <dbReference type="ChEBI" id="CHEBI:78827"/>
        <dbReference type="EC" id="1.1.1.100"/>
    </reaction>
</comment>
<dbReference type="PANTHER" id="PTHR48107">
    <property type="entry name" value="NADPH-DEPENDENT ALDEHYDE REDUCTASE-LIKE PROTEIN, CHLOROPLASTIC-RELATED"/>
    <property type="match status" value="1"/>
</dbReference>
<evidence type="ECO:0000313" key="9">
    <source>
        <dbReference type="Proteomes" id="UP000269041"/>
    </source>
</evidence>